<evidence type="ECO:0008006" key="3">
    <source>
        <dbReference type="Google" id="ProtNLM"/>
    </source>
</evidence>
<gene>
    <name evidence="1" type="ORF">KSB_29700</name>
</gene>
<evidence type="ECO:0000313" key="2">
    <source>
        <dbReference type="Proteomes" id="UP000654345"/>
    </source>
</evidence>
<organism evidence="1 2">
    <name type="scientific">Ktedonobacter robiniae</name>
    <dbReference type="NCBI Taxonomy" id="2778365"/>
    <lineage>
        <taxon>Bacteria</taxon>
        <taxon>Bacillati</taxon>
        <taxon>Chloroflexota</taxon>
        <taxon>Ktedonobacteria</taxon>
        <taxon>Ktedonobacterales</taxon>
        <taxon>Ktedonobacteraceae</taxon>
        <taxon>Ktedonobacter</taxon>
    </lineage>
</organism>
<keyword evidence="2" id="KW-1185">Reference proteome</keyword>
<protein>
    <recommendedName>
        <fullName evidence="3">Transposase DDE domain-containing protein</fullName>
    </recommendedName>
</protein>
<reference evidence="1 2" key="1">
    <citation type="journal article" date="2021" name="Int. J. Syst. Evol. Microbiol.">
        <title>Reticulibacter mediterranei gen. nov., sp. nov., within the new family Reticulibacteraceae fam. nov., and Ktedonospora formicarum gen. nov., sp. nov., Ktedonobacter robiniae sp. nov., Dictyobacter formicarum sp. nov. and Dictyobacter arantiisoli sp. nov., belonging to the class Ktedonobacteria.</title>
        <authorList>
            <person name="Yabe S."/>
            <person name="Zheng Y."/>
            <person name="Wang C.M."/>
            <person name="Sakai Y."/>
            <person name="Abe K."/>
            <person name="Yokota A."/>
            <person name="Donadio S."/>
            <person name="Cavaletti L."/>
            <person name="Monciardini P."/>
        </authorList>
    </citation>
    <scope>NUCLEOTIDE SEQUENCE [LARGE SCALE GENOMIC DNA]</scope>
    <source>
        <strain evidence="1 2">SOSP1-30</strain>
    </source>
</reference>
<evidence type="ECO:0000313" key="1">
    <source>
        <dbReference type="EMBL" id="GHO54495.1"/>
    </source>
</evidence>
<proteinExistence type="predicted"/>
<accession>A0ABQ3UP84</accession>
<comment type="caution">
    <text evidence="1">The sequence shown here is derived from an EMBL/GenBank/DDBJ whole genome shotgun (WGS) entry which is preliminary data.</text>
</comment>
<dbReference type="EMBL" id="BNJG01000001">
    <property type="protein sequence ID" value="GHO54495.1"/>
    <property type="molecule type" value="Genomic_DNA"/>
</dbReference>
<dbReference type="Proteomes" id="UP000654345">
    <property type="component" value="Unassembled WGS sequence"/>
</dbReference>
<name>A0ABQ3UP84_9CHLR</name>
<sequence>MRVLLDRSSPLYKAVYTQRTSCERINSQAKELGIERPKLRNCHSVANLNTLMYLIINVRALNRAKSINKGLLHMNALRPSLQGRQDPVKKL</sequence>